<dbReference type="GO" id="GO:0016407">
    <property type="term" value="F:acetyltransferase activity"/>
    <property type="evidence" value="ECO:0007669"/>
    <property type="project" value="InterPro"/>
</dbReference>
<dbReference type="Pfam" id="PF00797">
    <property type="entry name" value="Acetyltransf_2"/>
    <property type="match status" value="1"/>
</dbReference>
<dbReference type="Proteomes" id="UP000220629">
    <property type="component" value="Unassembled WGS sequence"/>
</dbReference>
<protein>
    <submittedName>
        <fullName evidence="3">Arylamine N-acetyltransferase</fullName>
    </submittedName>
</protein>
<dbReference type="EMBL" id="PDDY01000001">
    <property type="protein sequence ID" value="PEH42185.1"/>
    <property type="molecule type" value="Genomic_DNA"/>
</dbReference>
<reference evidence="4" key="1">
    <citation type="submission" date="2017-09" db="EMBL/GenBank/DDBJ databases">
        <title>FDA dAtabase for Regulatory Grade micrObial Sequences (FDA-ARGOS): Supporting development and validation of Infectious Disease Dx tests.</title>
        <authorList>
            <person name="Minogue T."/>
            <person name="Wolcott M."/>
            <person name="Wasieloski L."/>
            <person name="Aguilar W."/>
            <person name="Moore D."/>
            <person name="Tallon L."/>
            <person name="Sadzewicz L."/>
            <person name="Ott S."/>
            <person name="Zhao X."/>
            <person name="Nagaraj S."/>
            <person name="Vavikolanu K."/>
            <person name="Aluvathingal J."/>
            <person name="Nadendla S."/>
            <person name="Sichtig H."/>
        </authorList>
    </citation>
    <scope>NUCLEOTIDE SEQUENCE [LARGE SCALE GENOMIC DNA]</scope>
    <source>
        <strain evidence="4">FDAARGOS_390</strain>
    </source>
</reference>
<organism evidence="3 4">
    <name type="scientific">Burkholderia gladioli</name>
    <name type="common">Pseudomonas marginata</name>
    <name type="synonym">Phytomonas marginata</name>
    <dbReference type="NCBI Taxonomy" id="28095"/>
    <lineage>
        <taxon>Bacteria</taxon>
        <taxon>Pseudomonadati</taxon>
        <taxon>Pseudomonadota</taxon>
        <taxon>Betaproteobacteria</taxon>
        <taxon>Burkholderiales</taxon>
        <taxon>Burkholderiaceae</taxon>
        <taxon>Burkholderia</taxon>
    </lineage>
</organism>
<dbReference type="AlphaFoldDB" id="A0A2A7SFV8"/>
<name>A0A2A7SFV8_BURGA</name>
<dbReference type="SUPFAM" id="SSF54001">
    <property type="entry name" value="Cysteine proteinases"/>
    <property type="match status" value="1"/>
</dbReference>
<dbReference type="Gene3D" id="3.30.2140.10">
    <property type="entry name" value="Arylamine N-acetyltransferase"/>
    <property type="match status" value="1"/>
</dbReference>
<evidence type="ECO:0000256" key="2">
    <source>
        <dbReference type="RuleBase" id="RU003452"/>
    </source>
</evidence>
<dbReference type="PRINTS" id="PR01543">
    <property type="entry name" value="ANATRNSFRASE"/>
</dbReference>
<keyword evidence="3" id="KW-0808">Transferase</keyword>
<comment type="similarity">
    <text evidence="1 2">Belongs to the arylamine N-acetyltransferase family.</text>
</comment>
<dbReference type="InterPro" id="IPR001447">
    <property type="entry name" value="Arylamine_N-AcTrfase"/>
</dbReference>
<dbReference type="InterPro" id="IPR038765">
    <property type="entry name" value="Papain-like_cys_pep_sf"/>
</dbReference>
<dbReference type="PANTHER" id="PTHR11786:SF0">
    <property type="entry name" value="ARYLAMINE N-ACETYLTRANSFERASE 4-RELATED"/>
    <property type="match status" value="1"/>
</dbReference>
<evidence type="ECO:0000256" key="1">
    <source>
        <dbReference type="ARBA" id="ARBA00006547"/>
    </source>
</evidence>
<dbReference type="Gene3D" id="2.40.128.150">
    <property type="entry name" value="Cysteine proteinases"/>
    <property type="match status" value="1"/>
</dbReference>
<gene>
    <name evidence="3" type="ORF">CRM94_08555</name>
</gene>
<dbReference type="RefSeq" id="WP_096750812.1">
    <property type="nucleotide sequence ID" value="NZ_CADEPO010000009.1"/>
</dbReference>
<dbReference type="PANTHER" id="PTHR11786">
    <property type="entry name" value="N-HYDROXYARYLAMINE O-ACETYLTRANSFERASE"/>
    <property type="match status" value="1"/>
</dbReference>
<proteinExistence type="inferred from homology"/>
<evidence type="ECO:0000313" key="4">
    <source>
        <dbReference type="Proteomes" id="UP000220629"/>
    </source>
</evidence>
<evidence type="ECO:0000313" key="3">
    <source>
        <dbReference type="EMBL" id="PEH42185.1"/>
    </source>
</evidence>
<sequence>MHDDLDLPAYLERIGYRGEVAPTLDALRRLHRLHPAAIAFENLDSLTGAPVRLDLPSLGAKLVARRRGGYCFEQNRLFQAVLERFGFRVTPLIARVRWQRPPELVAAQTHMLLRVELDGATWNLDVGFGAVTQTAPLAATPGVAQRTPHGEYRLVEAPGADAFDLEFRAAKGWQPVYRFVARAVEQIDYEVANWYTSTHPDSKFVNDLIVSRVLPEGRAALLNDTLTLRDASGAATRHERLADAAAWAACLDQHFDLDLDGFDIEQLFARVQARSAALDALAQAQSQSR</sequence>
<accession>A0A2A7SFV8</accession>
<comment type="caution">
    <text evidence="3">The sequence shown here is derived from an EMBL/GenBank/DDBJ whole genome shotgun (WGS) entry which is preliminary data.</text>
</comment>